<dbReference type="EMBL" id="NHOQ01001926">
    <property type="protein sequence ID" value="PWA20940.1"/>
    <property type="molecule type" value="Genomic_DNA"/>
</dbReference>
<sequence length="87" mass="9015">MKPRSAGGKAVDTPSQNGAAALCSRPCPENAVIILDQDTLKSLKSSQAGQHRVTLGNTGRDVTHRTDARSINPGFLTSAASSLPMPS</sequence>
<accession>A0A315VC21</accession>
<evidence type="ECO:0000313" key="2">
    <source>
        <dbReference type="EMBL" id="PWA20940.1"/>
    </source>
</evidence>
<proteinExistence type="predicted"/>
<keyword evidence="3" id="KW-1185">Reference proteome</keyword>
<gene>
    <name evidence="2" type="ORF">CCH79_00007295</name>
</gene>
<reference evidence="2 3" key="1">
    <citation type="journal article" date="2018" name="G3 (Bethesda)">
        <title>A High-Quality Reference Genome for the Invasive Mosquitofish Gambusia affinis Using a Chicago Library.</title>
        <authorList>
            <person name="Hoffberg S.L."/>
            <person name="Troendle N.J."/>
            <person name="Glenn T.C."/>
            <person name="Mahmud O."/>
            <person name="Louha S."/>
            <person name="Chalopin D."/>
            <person name="Bennetzen J.L."/>
            <person name="Mauricio R."/>
        </authorList>
    </citation>
    <scope>NUCLEOTIDE SEQUENCE [LARGE SCALE GENOMIC DNA]</scope>
    <source>
        <strain evidence="2">NE01/NJP1002.9</strain>
        <tissue evidence="2">Muscle</tissue>
    </source>
</reference>
<evidence type="ECO:0000313" key="3">
    <source>
        <dbReference type="Proteomes" id="UP000250572"/>
    </source>
</evidence>
<protein>
    <submittedName>
        <fullName evidence="2">Uncharacterized protein</fullName>
    </submittedName>
</protein>
<name>A0A315VC21_GAMAF</name>
<dbReference type="AlphaFoldDB" id="A0A315VC21"/>
<feature type="region of interest" description="Disordered" evidence="1">
    <location>
        <begin position="56"/>
        <end position="87"/>
    </location>
</feature>
<evidence type="ECO:0000256" key="1">
    <source>
        <dbReference type="SAM" id="MobiDB-lite"/>
    </source>
</evidence>
<organism evidence="2 3">
    <name type="scientific">Gambusia affinis</name>
    <name type="common">Western mosquitofish</name>
    <name type="synonym">Heterandria affinis</name>
    <dbReference type="NCBI Taxonomy" id="33528"/>
    <lineage>
        <taxon>Eukaryota</taxon>
        <taxon>Metazoa</taxon>
        <taxon>Chordata</taxon>
        <taxon>Craniata</taxon>
        <taxon>Vertebrata</taxon>
        <taxon>Euteleostomi</taxon>
        <taxon>Actinopterygii</taxon>
        <taxon>Neopterygii</taxon>
        <taxon>Teleostei</taxon>
        <taxon>Neoteleostei</taxon>
        <taxon>Acanthomorphata</taxon>
        <taxon>Ovalentaria</taxon>
        <taxon>Atherinomorphae</taxon>
        <taxon>Cyprinodontiformes</taxon>
        <taxon>Poeciliidae</taxon>
        <taxon>Poeciliinae</taxon>
        <taxon>Gambusia</taxon>
    </lineage>
</organism>
<feature type="region of interest" description="Disordered" evidence="1">
    <location>
        <begin position="1"/>
        <end position="22"/>
    </location>
</feature>
<dbReference type="Proteomes" id="UP000250572">
    <property type="component" value="Unassembled WGS sequence"/>
</dbReference>
<comment type="caution">
    <text evidence="2">The sequence shown here is derived from an EMBL/GenBank/DDBJ whole genome shotgun (WGS) entry which is preliminary data.</text>
</comment>